<sequence>MVANWQLWLSSRPTRRTNTAVQPSLLTAGDNMLYEFAMENDGRRTVKETHYIHKKTVRDGLSGPPLHIHLSQKETFQVEQGVLGVVQNGKEIAISKDDGPVSIEPGVRHRFWAHASGKEDLIFKVWVEPQDADFGFDEDFMRNFSSYLKDCESEGMSPSIFQMLLFLYHSDMVLTPPFWLPIWFLVGLHHVFAYWVGAGLLGYFYLPYIVDLDD</sequence>
<evidence type="ECO:0000256" key="1">
    <source>
        <dbReference type="SAM" id="Phobius"/>
    </source>
</evidence>
<feature type="transmembrane region" description="Helical" evidence="1">
    <location>
        <begin position="192"/>
        <end position="210"/>
    </location>
</feature>
<dbReference type="InterPro" id="IPR011051">
    <property type="entry name" value="RmlC_Cupin_sf"/>
</dbReference>
<dbReference type="Proteomes" id="UP000030651">
    <property type="component" value="Unassembled WGS sequence"/>
</dbReference>
<dbReference type="HOGENOM" id="CLU_089363_0_0_1"/>
<keyword evidence="1" id="KW-0812">Transmembrane</keyword>
<dbReference type="Gene3D" id="2.60.120.10">
    <property type="entry name" value="Jelly Rolls"/>
    <property type="match status" value="1"/>
</dbReference>
<feature type="transmembrane region" description="Helical" evidence="1">
    <location>
        <begin position="165"/>
        <end position="186"/>
    </location>
</feature>
<organism evidence="2 3">
    <name type="scientific">Pestalotiopsis fici (strain W106-1 / CGMCC3.15140)</name>
    <dbReference type="NCBI Taxonomy" id="1229662"/>
    <lineage>
        <taxon>Eukaryota</taxon>
        <taxon>Fungi</taxon>
        <taxon>Dikarya</taxon>
        <taxon>Ascomycota</taxon>
        <taxon>Pezizomycotina</taxon>
        <taxon>Sordariomycetes</taxon>
        <taxon>Xylariomycetidae</taxon>
        <taxon>Amphisphaeriales</taxon>
        <taxon>Sporocadaceae</taxon>
        <taxon>Pestalotiopsis</taxon>
    </lineage>
</organism>
<keyword evidence="1" id="KW-1133">Transmembrane helix</keyword>
<gene>
    <name evidence="2" type="ORF">PFICI_01026</name>
</gene>
<dbReference type="InParanoid" id="W3XMD0"/>
<dbReference type="OMA" id="FKVWAEP"/>
<evidence type="ECO:0008006" key="4">
    <source>
        <dbReference type="Google" id="ProtNLM"/>
    </source>
</evidence>
<evidence type="ECO:0000313" key="2">
    <source>
        <dbReference type="EMBL" id="ETS87198.1"/>
    </source>
</evidence>
<dbReference type="SUPFAM" id="SSF51182">
    <property type="entry name" value="RmlC-like cupins"/>
    <property type="match status" value="1"/>
</dbReference>
<reference evidence="3" key="1">
    <citation type="journal article" date="2015" name="BMC Genomics">
        <title>Genomic and transcriptomic analysis of the endophytic fungus Pestalotiopsis fici reveals its lifestyle and high potential for synthesis of natural products.</title>
        <authorList>
            <person name="Wang X."/>
            <person name="Zhang X."/>
            <person name="Liu L."/>
            <person name="Xiang M."/>
            <person name="Wang W."/>
            <person name="Sun X."/>
            <person name="Che Y."/>
            <person name="Guo L."/>
            <person name="Liu G."/>
            <person name="Guo L."/>
            <person name="Wang C."/>
            <person name="Yin W.B."/>
            <person name="Stadler M."/>
            <person name="Zhang X."/>
            <person name="Liu X."/>
        </authorList>
    </citation>
    <scope>NUCLEOTIDE SEQUENCE [LARGE SCALE GENOMIC DNA]</scope>
    <source>
        <strain evidence="3">W106-1 / CGMCC3.15140</strain>
    </source>
</reference>
<accession>W3XMD0</accession>
<keyword evidence="1" id="KW-0472">Membrane</keyword>
<proteinExistence type="predicted"/>
<dbReference type="GeneID" id="19266039"/>
<dbReference type="AlphaFoldDB" id="W3XMD0"/>
<dbReference type="KEGG" id="pfy:PFICI_01026"/>
<dbReference type="RefSeq" id="XP_007827798.1">
    <property type="nucleotide sequence ID" value="XM_007829607.1"/>
</dbReference>
<dbReference type="InterPro" id="IPR014710">
    <property type="entry name" value="RmlC-like_jellyroll"/>
</dbReference>
<dbReference type="EMBL" id="KI912109">
    <property type="protein sequence ID" value="ETS87198.1"/>
    <property type="molecule type" value="Genomic_DNA"/>
</dbReference>
<dbReference type="OrthoDB" id="9976870at2759"/>
<keyword evidence="3" id="KW-1185">Reference proteome</keyword>
<dbReference type="eggNOG" id="ENOG502SJU9">
    <property type="taxonomic scope" value="Eukaryota"/>
</dbReference>
<protein>
    <recommendedName>
        <fullName evidence="4">Cupin 2 conserved barrel domain-containing protein</fullName>
    </recommendedName>
</protein>
<evidence type="ECO:0000313" key="3">
    <source>
        <dbReference type="Proteomes" id="UP000030651"/>
    </source>
</evidence>
<name>W3XMD0_PESFW</name>